<feature type="compositionally biased region" description="Acidic residues" evidence="1">
    <location>
        <begin position="39"/>
        <end position="57"/>
    </location>
</feature>
<reference evidence="2 3" key="1">
    <citation type="submission" date="2019-05" db="EMBL/GenBank/DDBJ databases">
        <title>Another draft genome of Portunus trituberculatus and its Hox gene families provides insights of decapod evolution.</title>
        <authorList>
            <person name="Jeong J.-H."/>
            <person name="Song I."/>
            <person name="Kim S."/>
            <person name="Choi T."/>
            <person name="Kim D."/>
            <person name="Ryu S."/>
            <person name="Kim W."/>
        </authorList>
    </citation>
    <scope>NUCLEOTIDE SEQUENCE [LARGE SCALE GENOMIC DNA]</scope>
    <source>
        <tissue evidence="2">Muscle</tissue>
    </source>
</reference>
<evidence type="ECO:0000313" key="3">
    <source>
        <dbReference type="Proteomes" id="UP000324222"/>
    </source>
</evidence>
<keyword evidence="3" id="KW-1185">Reference proteome</keyword>
<evidence type="ECO:0000313" key="2">
    <source>
        <dbReference type="EMBL" id="MPC41603.1"/>
    </source>
</evidence>
<feature type="region of interest" description="Disordered" evidence="1">
    <location>
        <begin position="37"/>
        <end position="57"/>
    </location>
</feature>
<dbReference type="EMBL" id="VSRR010005126">
    <property type="protein sequence ID" value="MPC41603.1"/>
    <property type="molecule type" value="Genomic_DNA"/>
</dbReference>
<dbReference type="AlphaFoldDB" id="A0A5B7F942"/>
<accession>A0A5B7F942</accession>
<dbReference type="Proteomes" id="UP000324222">
    <property type="component" value="Unassembled WGS sequence"/>
</dbReference>
<protein>
    <submittedName>
        <fullName evidence="2">Uncharacterized protein</fullName>
    </submittedName>
</protein>
<sequence>MRRLVPTHQSVIFGRQMATAVAILLCVKVEEVIGREEVQEKEEQEEEKEEEEEEEVEGVVMLVEVEMQK</sequence>
<name>A0A5B7F942_PORTR</name>
<evidence type="ECO:0000256" key="1">
    <source>
        <dbReference type="SAM" id="MobiDB-lite"/>
    </source>
</evidence>
<organism evidence="2 3">
    <name type="scientific">Portunus trituberculatus</name>
    <name type="common">Swimming crab</name>
    <name type="synonym">Neptunus trituberculatus</name>
    <dbReference type="NCBI Taxonomy" id="210409"/>
    <lineage>
        <taxon>Eukaryota</taxon>
        <taxon>Metazoa</taxon>
        <taxon>Ecdysozoa</taxon>
        <taxon>Arthropoda</taxon>
        <taxon>Crustacea</taxon>
        <taxon>Multicrustacea</taxon>
        <taxon>Malacostraca</taxon>
        <taxon>Eumalacostraca</taxon>
        <taxon>Eucarida</taxon>
        <taxon>Decapoda</taxon>
        <taxon>Pleocyemata</taxon>
        <taxon>Brachyura</taxon>
        <taxon>Eubrachyura</taxon>
        <taxon>Portunoidea</taxon>
        <taxon>Portunidae</taxon>
        <taxon>Portuninae</taxon>
        <taxon>Portunus</taxon>
    </lineage>
</organism>
<proteinExistence type="predicted"/>
<gene>
    <name evidence="2" type="ORF">E2C01_035203</name>
</gene>
<comment type="caution">
    <text evidence="2">The sequence shown here is derived from an EMBL/GenBank/DDBJ whole genome shotgun (WGS) entry which is preliminary data.</text>
</comment>